<evidence type="ECO:0000313" key="3">
    <source>
        <dbReference type="Proteomes" id="UP000429229"/>
    </source>
</evidence>
<keyword evidence="1" id="KW-1133">Transmembrane helix</keyword>
<evidence type="ECO:0000256" key="1">
    <source>
        <dbReference type="SAM" id="Phobius"/>
    </source>
</evidence>
<feature type="transmembrane region" description="Helical" evidence="1">
    <location>
        <begin position="80"/>
        <end position="102"/>
    </location>
</feature>
<comment type="caution">
    <text evidence="2">The sequence shown here is derived from an EMBL/GenBank/DDBJ whole genome shotgun (WGS) entry which is preliminary data.</text>
</comment>
<gene>
    <name evidence="2" type="ORF">GRI68_10805</name>
</gene>
<keyword evidence="1" id="KW-0812">Transmembrane</keyword>
<dbReference type="AlphaFoldDB" id="A0A6I4U4K8"/>
<sequence>MSAGGESQSRRAPYSRAGLLGGMMLGTAAAILGLKISGAINQSTAYILAIIPVALMFAFFRHAHGAAKTGKGASTAAARYTRGIMASSLAYMLGLGIALWVWRNLDPSIGLTWVLAMLPIIPIFWMIYVMGRYIAEEADEYLRHRAIMASLVGLGAVLAIGSFWGFLETFELVPHVPGWWAVPIWAFGMGIAQGVQALRDRNGAGA</sequence>
<protein>
    <submittedName>
        <fullName evidence="2">Uncharacterized protein</fullName>
    </submittedName>
</protein>
<feature type="transmembrane region" description="Helical" evidence="1">
    <location>
        <begin position="147"/>
        <end position="167"/>
    </location>
</feature>
<dbReference type="Proteomes" id="UP000429229">
    <property type="component" value="Unassembled WGS sequence"/>
</dbReference>
<feature type="transmembrane region" description="Helical" evidence="1">
    <location>
        <begin position="179"/>
        <end position="198"/>
    </location>
</feature>
<feature type="transmembrane region" description="Helical" evidence="1">
    <location>
        <begin position="17"/>
        <end position="37"/>
    </location>
</feature>
<feature type="transmembrane region" description="Helical" evidence="1">
    <location>
        <begin position="43"/>
        <end position="60"/>
    </location>
</feature>
<evidence type="ECO:0000313" key="2">
    <source>
        <dbReference type="EMBL" id="MXP10666.1"/>
    </source>
</evidence>
<feature type="transmembrane region" description="Helical" evidence="1">
    <location>
        <begin position="114"/>
        <end position="135"/>
    </location>
</feature>
<dbReference type="RefSeq" id="WP_160617245.1">
    <property type="nucleotide sequence ID" value="NZ_WTYR01000001.1"/>
</dbReference>
<organism evidence="2 3">
    <name type="scientific">Alteriqipengyuania halimionae</name>
    <dbReference type="NCBI Taxonomy" id="1926630"/>
    <lineage>
        <taxon>Bacteria</taxon>
        <taxon>Pseudomonadati</taxon>
        <taxon>Pseudomonadota</taxon>
        <taxon>Alphaproteobacteria</taxon>
        <taxon>Sphingomonadales</taxon>
        <taxon>Erythrobacteraceae</taxon>
        <taxon>Alteriqipengyuania</taxon>
    </lineage>
</organism>
<keyword evidence="3" id="KW-1185">Reference proteome</keyword>
<dbReference type="OrthoDB" id="119964at2"/>
<proteinExistence type="predicted"/>
<name>A0A6I4U4K8_9SPHN</name>
<reference evidence="2 3" key="1">
    <citation type="submission" date="2019-12" db="EMBL/GenBank/DDBJ databases">
        <title>Genomic-based taxomic classification of the family Erythrobacteraceae.</title>
        <authorList>
            <person name="Xu L."/>
        </authorList>
    </citation>
    <scope>NUCLEOTIDE SEQUENCE [LARGE SCALE GENOMIC DNA]</scope>
    <source>
        <strain evidence="2 3">LMG 29519</strain>
    </source>
</reference>
<dbReference type="EMBL" id="WTYR01000001">
    <property type="protein sequence ID" value="MXP10666.1"/>
    <property type="molecule type" value="Genomic_DNA"/>
</dbReference>
<accession>A0A6I4U4K8</accession>
<keyword evidence="1" id="KW-0472">Membrane</keyword>